<reference evidence="1" key="1">
    <citation type="journal article" date="2014" name="Int. J. Syst. Evol. Microbiol.">
        <title>Complete genome sequence of Corynebacterium casei LMG S-19264T (=DSM 44701T), isolated from a smear-ripened cheese.</title>
        <authorList>
            <consortium name="US DOE Joint Genome Institute (JGI-PGF)"/>
            <person name="Walter F."/>
            <person name="Albersmeier A."/>
            <person name="Kalinowski J."/>
            <person name="Ruckert C."/>
        </authorList>
    </citation>
    <scope>NUCLEOTIDE SEQUENCE</scope>
    <source>
        <strain evidence="1">JCM 3035</strain>
    </source>
</reference>
<dbReference type="Proteomes" id="UP000637788">
    <property type="component" value="Unassembled WGS sequence"/>
</dbReference>
<comment type="caution">
    <text evidence="1">The sequence shown here is derived from an EMBL/GenBank/DDBJ whole genome shotgun (WGS) entry which is preliminary data.</text>
</comment>
<accession>A0A917VHA0</accession>
<gene>
    <name evidence="1" type="ORF">GCM10010094_42520</name>
</gene>
<evidence type="ECO:0000313" key="1">
    <source>
        <dbReference type="EMBL" id="GGK76823.1"/>
    </source>
</evidence>
<dbReference type="InterPro" id="IPR036513">
    <property type="entry name" value="STAS_dom_sf"/>
</dbReference>
<proteinExistence type="predicted"/>
<name>A0A917VHA0_9ACTN</name>
<protein>
    <recommendedName>
        <fullName evidence="3">STAS domain-containing protein</fullName>
    </recommendedName>
</protein>
<sequence>MFEGVLIGLLLAVVKTAWETSHVHIDVDDSGTGAVRVRIRGHATFLRLPRILDALEQLPAHRPIELNLAGLRHLDHACMSALQNWADQHNAHTVQPERTRVSA</sequence>
<organism evidence="1 2">
    <name type="scientific">Streptomyces flaveus</name>
    <dbReference type="NCBI Taxonomy" id="66370"/>
    <lineage>
        <taxon>Bacteria</taxon>
        <taxon>Bacillati</taxon>
        <taxon>Actinomycetota</taxon>
        <taxon>Actinomycetes</taxon>
        <taxon>Kitasatosporales</taxon>
        <taxon>Streptomycetaceae</taxon>
        <taxon>Streptomyces</taxon>
        <taxon>Streptomyces aurantiacus group</taxon>
    </lineage>
</organism>
<dbReference type="SUPFAM" id="SSF52091">
    <property type="entry name" value="SpoIIaa-like"/>
    <property type="match status" value="1"/>
</dbReference>
<dbReference type="RefSeq" id="WP_308429639.1">
    <property type="nucleotide sequence ID" value="NZ_BMPQ01000009.1"/>
</dbReference>
<keyword evidence="2" id="KW-1185">Reference proteome</keyword>
<dbReference type="AlphaFoldDB" id="A0A917VHA0"/>
<dbReference type="EMBL" id="BMPQ01000009">
    <property type="protein sequence ID" value="GGK76823.1"/>
    <property type="molecule type" value="Genomic_DNA"/>
</dbReference>
<evidence type="ECO:0008006" key="3">
    <source>
        <dbReference type="Google" id="ProtNLM"/>
    </source>
</evidence>
<evidence type="ECO:0000313" key="2">
    <source>
        <dbReference type="Proteomes" id="UP000637788"/>
    </source>
</evidence>
<reference evidence="1" key="2">
    <citation type="submission" date="2020-09" db="EMBL/GenBank/DDBJ databases">
        <authorList>
            <person name="Sun Q."/>
            <person name="Ohkuma M."/>
        </authorList>
    </citation>
    <scope>NUCLEOTIDE SEQUENCE</scope>
    <source>
        <strain evidence="1">JCM 3035</strain>
    </source>
</reference>